<comment type="caution">
    <text evidence="1">The sequence shown here is derived from an EMBL/GenBank/DDBJ whole genome shotgun (WGS) entry which is preliminary data.</text>
</comment>
<accession>A0A917WLX9</accession>
<dbReference type="Proteomes" id="UP000649829">
    <property type="component" value="Unassembled WGS sequence"/>
</dbReference>
<sequence>MWGMCPRATDMWSGPARPVHHPYASVNWIRFIGSLRCTGASSISASCRDPPGECPQAVLGARKCQRMIRRAIIVTCTRRATQCSKRSQSEPDTGDIALQLRAMDNKFHD</sequence>
<protein>
    <submittedName>
        <fullName evidence="1">Uncharacterized protein</fullName>
    </submittedName>
</protein>
<evidence type="ECO:0000313" key="2">
    <source>
        <dbReference type="Proteomes" id="UP000649829"/>
    </source>
</evidence>
<reference evidence="1" key="2">
    <citation type="submission" date="2020-09" db="EMBL/GenBank/DDBJ databases">
        <authorList>
            <person name="Sun Q."/>
            <person name="Zhou Y."/>
        </authorList>
    </citation>
    <scope>NUCLEOTIDE SEQUENCE</scope>
    <source>
        <strain evidence="1">CGMCC 1.6293</strain>
    </source>
</reference>
<proteinExistence type="predicted"/>
<name>A0A917WLX9_9RHOB</name>
<dbReference type="EMBL" id="BMLF01000005">
    <property type="protein sequence ID" value="GGM13101.1"/>
    <property type="molecule type" value="Genomic_DNA"/>
</dbReference>
<evidence type="ECO:0000313" key="1">
    <source>
        <dbReference type="EMBL" id="GGM13101.1"/>
    </source>
</evidence>
<keyword evidence="2" id="KW-1185">Reference proteome</keyword>
<reference evidence="1" key="1">
    <citation type="journal article" date="2014" name="Int. J. Syst. Evol. Microbiol.">
        <title>Complete genome sequence of Corynebacterium casei LMG S-19264T (=DSM 44701T), isolated from a smear-ripened cheese.</title>
        <authorList>
            <consortium name="US DOE Joint Genome Institute (JGI-PGF)"/>
            <person name="Walter F."/>
            <person name="Albersmeier A."/>
            <person name="Kalinowski J."/>
            <person name="Ruckert C."/>
        </authorList>
    </citation>
    <scope>NUCLEOTIDE SEQUENCE</scope>
    <source>
        <strain evidence="1">CGMCC 1.6293</strain>
    </source>
</reference>
<organism evidence="1 2">
    <name type="scientific">Pseudooceanicola nanhaiensis</name>
    <dbReference type="NCBI Taxonomy" id="375761"/>
    <lineage>
        <taxon>Bacteria</taxon>
        <taxon>Pseudomonadati</taxon>
        <taxon>Pseudomonadota</taxon>
        <taxon>Alphaproteobacteria</taxon>
        <taxon>Rhodobacterales</taxon>
        <taxon>Paracoccaceae</taxon>
        <taxon>Pseudooceanicola</taxon>
    </lineage>
</organism>
<dbReference type="AlphaFoldDB" id="A0A917WLX9"/>
<gene>
    <name evidence="1" type="ORF">GCM10011534_38960</name>
</gene>